<keyword evidence="3 5" id="KW-1133">Transmembrane helix</keyword>
<dbReference type="PANTHER" id="PTHR31465">
    <property type="entry name" value="PROTEIN RTA1-RELATED"/>
    <property type="match status" value="1"/>
</dbReference>
<organism evidence="7 8">
    <name type="scientific">Cryptococcus floricola</name>
    <dbReference type="NCBI Taxonomy" id="2591691"/>
    <lineage>
        <taxon>Eukaryota</taxon>
        <taxon>Fungi</taxon>
        <taxon>Dikarya</taxon>
        <taxon>Basidiomycota</taxon>
        <taxon>Agaricomycotina</taxon>
        <taxon>Tremellomycetes</taxon>
        <taxon>Tremellales</taxon>
        <taxon>Cryptococcaceae</taxon>
        <taxon>Cryptococcus</taxon>
    </lineage>
</organism>
<evidence type="ECO:0000256" key="5">
    <source>
        <dbReference type="SAM" id="Phobius"/>
    </source>
</evidence>
<name>A0A5D3B5U6_9TREE</name>
<evidence type="ECO:0000256" key="3">
    <source>
        <dbReference type="ARBA" id="ARBA00022989"/>
    </source>
</evidence>
<comment type="caution">
    <text evidence="7">The sequence shown here is derived from an EMBL/GenBank/DDBJ whole genome shotgun (WGS) entry which is preliminary data.</text>
</comment>
<gene>
    <name evidence="7" type="ORF">B9479_001625</name>
</gene>
<feature type="signal peptide" evidence="6">
    <location>
        <begin position="1"/>
        <end position="26"/>
    </location>
</feature>
<protein>
    <submittedName>
        <fullName evidence="7">Uncharacterized protein</fullName>
    </submittedName>
</protein>
<feature type="transmembrane region" description="Helical" evidence="5">
    <location>
        <begin position="80"/>
        <end position="99"/>
    </location>
</feature>
<dbReference type="Pfam" id="PF04479">
    <property type="entry name" value="RTA1"/>
    <property type="match status" value="1"/>
</dbReference>
<dbReference type="InterPro" id="IPR007568">
    <property type="entry name" value="RTA1"/>
</dbReference>
<keyword evidence="4 5" id="KW-0472">Membrane</keyword>
<feature type="chain" id="PRO_5022905594" evidence="6">
    <location>
        <begin position="27"/>
        <end position="346"/>
    </location>
</feature>
<evidence type="ECO:0000313" key="8">
    <source>
        <dbReference type="Proteomes" id="UP000322245"/>
    </source>
</evidence>
<dbReference type="EMBL" id="NIDF01000011">
    <property type="protein sequence ID" value="TYJ57543.1"/>
    <property type="molecule type" value="Genomic_DNA"/>
</dbReference>
<feature type="transmembrane region" description="Helical" evidence="5">
    <location>
        <begin position="50"/>
        <end position="73"/>
    </location>
</feature>
<dbReference type="GO" id="GO:0016020">
    <property type="term" value="C:membrane"/>
    <property type="evidence" value="ECO:0007669"/>
    <property type="project" value="UniProtKB-SubCell"/>
</dbReference>
<keyword evidence="8" id="KW-1185">Reference proteome</keyword>
<comment type="subcellular location">
    <subcellularLocation>
        <location evidence="1">Membrane</location>
        <topology evidence="1">Multi-pass membrane protein</topology>
    </subcellularLocation>
</comment>
<feature type="transmembrane region" description="Helical" evidence="5">
    <location>
        <begin position="153"/>
        <end position="169"/>
    </location>
</feature>
<evidence type="ECO:0000313" key="7">
    <source>
        <dbReference type="EMBL" id="TYJ57543.1"/>
    </source>
</evidence>
<sequence length="346" mass="38243">MPSFNNVAKLLITIAILSSQAVYASGDDNCPDQWEDPANDTCNPLRYIPNKALNCLAAALYLIVAGILTIWAVRRKANYFLCLPIGCWCEGLGFVLRLVFRQDVHELSTYIVANLFVILSPCAFLAADYILLGRLVVYLNAGHCIRPLSAKRVSTFFIVSDVITFLIQASGGGLSASGSESSANLGSKIFLVGIAAQLVSFCLFTILYVVFGIRAYRDKSIWDTPNWKPLYFAMGPTCFFFIIRSVFRTVELSQGYVGYLATHEGYLLALDTLPLFLGVIIYCWFWPSRYIQFESNPFKDPGYVAGGESSEGAKHSYSLRAYGSGQGEGEVYNPYGHQNSHLAPSR</sequence>
<evidence type="ECO:0000256" key="1">
    <source>
        <dbReference type="ARBA" id="ARBA00004141"/>
    </source>
</evidence>
<feature type="transmembrane region" description="Helical" evidence="5">
    <location>
        <begin position="189"/>
        <end position="210"/>
    </location>
</feature>
<proteinExistence type="predicted"/>
<evidence type="ECO:0000256" key="6">
    <source>
        <dbReference type="SAM" id="SignalP"/>
    </source>
</evidence>
<accession>A0A5D3B5U6</accession>
<dbReference type="PANTHER" id="PTHR31465:SF1">
    <property type="entry name" value="PROTEIN RTA1-RELATED"/>
    <property type="match status" value="1"/>
</dbReference>
<reference evidence="7 8" key="1">
    <citation type="submission" date="2017-05" db="EMBL/GenBank/DDBJ databases">
        <title>The Genome Sequence of Tsuchiyaea wingfieldii DSM 27421.</title>
        <authorList>
            <person name="Cuomo C."/>
            <person name="Passer A."/>
            <person name="Billmyre B."/>
            <person name="Heitman J."/>
        </authorList>
    </citation>
    <scope>NUCLEOTIDE SEQUENCE [LARGE SCALE GENOMIC DNA]</scope>
    <source>
        <strain evidence="7 8">DSM 27421</strain>
    </source>
</reference>
<feature type="transmembrane region" description="Helical" evidence="5">
    <location>
        <begin position="230"/>
        <end position="247"/>
    </location>
</feature>
<feature type="transmembrane region" description="Helical" evidence="5">
    <location>
        <begin position="267"/>
        <end position="285"/>
    </location>
</feature>
<keyword evidence="6" id="KW-0732">Signal</keyword>
<dbReference type="AlphaFoldDB" id="A0A5D3B5U6"/>
<feature type="transmembrane region" description="Helical" evidence="5">
    <location>
        <begin position="111"/>
        <end position="132"/>
    </location>
</feature>
<keyword evidence="2 5" id="KW-0812">Transmembrane</keyword>
<evidence type="ECO:0000256" key="2">
    <source>
        <dbReference type="ARBA" id="ARBA00022692"/>
    </source>
</evidence>
<evidence type="ECO:0000256" key="4">
    <source>
        <dbReference type="ARBA" id="ARBA00023136"/>
    </source>
</evidence>
<dbReference type="Proteomes" id="UP000322245">
    <property type="component" value="Unassembled WGS sequence"/>
</dbReference>